<accession>A0AAV9ZU92</accession>
<proteinExistence type="predicted"/>
<keyword evidence="3" id="KW-1185">Reference proteome</keyword>
<dbReference type="EMBL" id="JAWWNJ010000109">
    <property type="protein sequence ID" value="KAK6992579.1"/>
    <property type="molecule type" value="Genomic_DNA"/>
</dbReference>
<dbReference type="AlphaFoldDB" id="A0AAV9ZU92"/>
<feature type="compositionally biased region" description="Basic residues" evidence="1">
    <location>
        <begin position="1"/>
        <end position="20"/>
    </location>
</feature>
<name>A0AAV9ZU92_9AGAR</name>
<reference evidence="2 3" key="1">
    <citation type="journal article" date="2024" name="J Genomics">
        <title>Draft genome sequencing and assembly of Favolaschia claudopus CIRM-BRFM 2984 isolated from oak limbs.</title>
        <authorList>
            <person name="Navarro D."/>
            <person name="Drula E."/>
            <person name="Chaduli D."/>
            <person name="Cazenave R."/>
            <person name="Ahrendt S."/>
            <person name="Wang J."/>
            <person name="Lipzen A."/>
            <person name="Daum C."/>
            <person name="Barry K."/>
            <person name="Grigoriev I.V."/>
            <person name="Favel A."/>
            <person name="Rosso M.N."/>
            <person name="Martin F."/>
        </authorList>
    </citation>
    <scope>NUCLEOTIDE SEQUENCE [LARGE SCALE GENOMIC DNA]</scope>
    <source>
        <strain evidence="2 3">CIRM-BRFM 2984</strain>
    </source>
</reference>
<organism evidence="2 3">
    <name type="scientific">Favolaschia claudopus</name>
    <dbReference type="NCBI Taxonomy" id="2862362"/>
    <lineage>
        <taxon>Eukaryota</taxon>
        <taxon>Fungi</taxon>
        <taxon>Dikarya</taxon>
        <taxon>Basidiomycota</taxon>
        <taxon>Agaricomycotina</taxon>
        <taxon>Agaricomycetes</taxon>
        <taxon>Agaricomycetidae</taxon>
        <taxon>Agaricales</taxon>
        <taxon>Marasmiineae</taxon>
        <taxon>Mycenaceae</taxon>
        <taxon>Favolaschia</taxon>
    </lineage>
</organism>
<protein>
    <submittedName>
        <fullName evidence="2">Uncharacterized protein</fullName>
    </submittedName>
</protein>
<feature type="compositionally biased region" description="Pro residues" evidence="1">
    <location>
        <begin position="26"/>
        <end position="43"/>
    </location>
</feature>
<feature type="region of interest" description="Disordered" evidence="1">
    <location>
        <begin position="567"/>
        <end position="631"/>
    </location>
</feature>
<evidence type="ECO:0000313" key="3">
    <source>
        <dbReference type="Proteomes" id="UP001362999"/>
    </source>
</evidence>
<evidence type="ECO:0000313" key="2">
    <source>
        <dbReference type="EMBL" id="KAK6992579.1"/>
    </source>
</evidence>
<feature type="region of interest" description="Disordered" evidence="1">
    <location>
        <begin position="498"/>
        <end position="537"/>
    </location>
</feature>
<sequence>MATQPKKSKPKSARATKPRGKITVPKPLPPKPSPTPPASSPAPPDDRMDPLESPAGLILADIPPSLPMSDPQAAIWEPFDNDETRAFHELNFLKKEPPLANQVARAKAFYPIMKAYLKEDDVPDEVRLFLWSSSRLMKAIYDGLVEYEMEAPNFLRSAYRLGRPSLDFRQLYDDSGDIIPGPMLTLTEDAKTVLFVFGAKHPKISQNFFEILSGLRDPTSVGISIGPIIPHNFDLPKFVKAPGRAKKVVDSDVEADVQESVSVVESSAPPQKRRRVEVEIVNAPATAAPVVQPAPAAPAKPDPRTINISSRDELTAALFSIPAEVTPTPAVMRIPRHYVTDALNPPLFNSEALPCTYCANLFLPCPGVDPNSARGSSCSRCSTRKEKCSFNWTPEELMKFFEHIRPFHNVAPHSIASFLQRLYQATVDADYTALLHARSLSAQRLAAQDVAVVLKSADEAMSKAAFDSIFEDSEDGDRIREIVSNYFKNVAEFNANDDFDADHPTSPVIPPPDDAPADTRGTYHPALSKRNVPAPSFGQVDASLATGTLSVPLARRDYQLSSAVDFSRSGSAHAPLPRDADKVHAFSKKPPYGPAGIAKPRSKDRRPSFVEGSSTGQELRRSSRRQQSGSL</sequence>
<comment type="caution">
    <text evidence="2">The sequence shown here is derived from an EMBL/GenBank/DDBJ whole genome shotgun (WGS) entry which is preliminary data.</text>
</comment>
<dbReference type="Proteomes" id="UP001362999">
    <property type="component" value="Unassembled WGS sequence"/>
</dbReference>
<gene>
    <name evidence="2" type="ORF">R3P38DRAFT_3431434</name>
</gene>
<evidence type="ECO:0000256" key="1">
    <source>
        <dbReference type="SAM" id="MobiDB-lite"/>
    </source>
</evidence>
<feature type="region of interest" description="Disordered" evidence="1">
    <location>
        <begin position="1"/>
        <end position="53"/>
    </location>
</feature>